<dbReference type="Proteomes" id="UP000177215">
    <property type="component" value="Unassembled WGS sequence"/>
</dbReference>
<feature type="transmembrane region" description="Helical" evidence="1">
    <location>
        <begin position="46"/>
        <end position="67"/>
    </location>
</feature>
<dbReference type="STRING" id="1798515.A3B35_01200"/>
<feature type="transmembrane region" description="Helical" evidence="1">
    <location>
        <begin position="203"/>
        <end position="221"/>
    </location>
</feature>
<feature type="transmembrane region" description="Helical" evidence="1">
    <location>
        <begin position="79"/>
        <end position="103"/>
    </location>
</feature>
<dbReference type="AlphaFoldDB" id="A0A1F6EVV7"/>
<accession>A0A1F6EVV7</accession>
<protein>
    <recommendedName>
        <fullName evidence="2">DUF2914 domain-containing protein</fullName>
    </recommendedName>
</protein>
<feature type="domain" description="DUF2914" evidence="2">
    <location>
        <begin position="288"/>
        <end position="355"/>
    </location>
</feature>
<comment type="caution">
    <text evidence="3">The sequence shown here is derived from an EMBL/GenBank/DDBJ whole genome shotgun (WGS) entry which is preliminary data.</text>
</comment>
<reference evidence="3 4" key="1">
    <citation type="journal article" date="2016" name="Nat. Commun.">
        <title>Thousands of microbial genomes shed light on interconnected biogeochemical processes in an aquifer system.</title>
        <authorList>
            <person name="Anantharaman K."/>
            <person name="Brown C.T."/>
            <person name="Hug L.A."/>
            <person name="Sharon I."/>
            <person name="Castelle C.J."/>
            <person name="Probst A.J."/>
            <person name="Thomas B.C."/>
            <person name="Singh A."/>
            <person name="Wilkins M.J."/>
            <person name="Karaoz U."/>
            <person name="Brodie E.L."/>
            <person name="Williams K.H."/>
            <person name="Hubbard S.S."/>
            <person name="Banfield J.F."/>
        </authorList>
    </citation>
    <scope>NUCLEOTIDE SEQUENCE [LARGE SCALE GENOMIC DNA]</scope>
</reference>
<feature type="transmembrane region" description="Helical" evidence="1">
    <location>
        <begin position="168"/>
        <end position="191"/>
    </location>
</feature>
<feature type="transmembrane region" description="Helical" evidence="1">
    <location>
        <begin position="109"/>
        <end position="127"/>
    </location>
</feature>
<feature type="transmembrane region" description="Helical" evidence="1">
    <location>
        <begin position="139"/>
        <end position="162"/>
    </location>
</feature>
<evidence type="ECO:0000256" key="1">
    <source>
        <dbReference type="SAM" id="Phobius"/>
    </source>
</evidence>
<proteinExistence type="predicted"/>
<dbReference type="Pfam" id="PF11141">
    <property type="entry name" value="DUF2914"/>
    <property type="match status" value="1"/>
</dbReference>
<keyword evidence="1" id="KW-0472">Membrane</keyword>
<evidence type="ECO:0000313" key="3">
    <source>
        <dbReference type="EMBL" id="OGG77755.1"/>
    </source>
</evidence>
<keyword evidence="1" id="KW-1133">Transmembrane helix</keyword>
<evidence type="ECO:0000259" key="2">
    <source>
        <dbReference type="Pfam" id="PF11141"/>
    </source>
</evidence>
<organism evidence="3 4">
    <name type="scientific">Candidatus Kaiserbacteria bacterium RIFCSPLOWO2_01_FULL_54_24</name>
    <dbReference type="NCBI Taxonomy" id="1798515"/>
    <lineage>
        <taxon>Bacteria</taxon>
        <taxon>Candidatus Kaiseribacteriota</taxon>
    </lineage>
</organism>
<name>A0A1F6EVV7_9BACT</name>
<keyword evidence="1" id="KW-0812">Transmembrane</keyword>
<dbReference type="EMBL" id="MFMC01000008">
    <property type="protein sequence ID" value="OGG77755.1"/>
    <property type="molecule type" value="Genomic_DNA"/>
</dbReference>
<sequence>MVRQYLQKLPKNVEELAHWYMRYISPLSLIAALLLDYFVLLRRVDLWIGNLLLFSYLVLAALCITVINLVEAGRLRHPWILTTMPMIPVVAQFAFGGLFAGYLSLYSRSAAVEISWIFILIIAALLVGNERFVRLYTRFVFQFSIFFTVLFSFFIFFLPVVSGKIGPYMFLASGALSLVVITSFYYFLLYLVPERAKTERTSVARSIAVIFVTFNVLYFTGAIPPLPLALKDAGVYHGATRVENEYRLLGEPTKWYEAYLRYNAVFHSTPGESAYVYTAIFAPTGLNATVFHEWQRYDENTDEWITEETIPFYIVGGRDGGYRGYSIKSDIASGKWRVNVVTEFGQLIGRVAFDVVEVSEPAPVQVVIR</sequence>
<gene>
    <name evidence="3" type="ORF">A3B35_01200</name>
</gene>
<evidence type="ECO:0000313" key="4">
    <source>
        <dbReference type="Proteomes" id="UP000177215"/>
    </source>
</evidence>
<feature type="transmembrane region" description="Helical" evidence="1">
    <location>
        <begin position="20"/>
        <end position="40"/>
    </location>
</feature>
<dbReference type="InterPro" id="IPR022606">
    <property type="entry name" value="DUF2914"/>
</dbReference>